<dbReference type="SMART" id="SM00700">
    <property type="entry name" value="JHBP"/>
    <property type="match status" value="1"/>
</dbReference>
<evidence type="ECO:0000313" key="2">
    <source>
        <dbReference type="RefSeq" id="XP_013173653.1"/>
    </source>
</evidence>
<dbReference type="RefSeq" id="XP_013173653.1">
    <property type="nucleotide sequence ID" value="XM_013318199.1"/>
</dbReference>
<accession>A0AAJ7EE48</accession>
<gene>
    <name evidence="2" type="primary">LOC106122270</name>
</gene>
<evidence type="ECO:0000256" key="1">
    <source>
        <dbReference type="SAM" id="SignalP"/>
    </source>
</evidence>
<feature type="signal peptide" evidence="1">
    <location>
        <begin position="1"/>
        <end position="24"/>
    </location>
</feature>
<organism evidence="2">
    <name type="scientific">Papilio xuthus</name>
    <name type="common">Asian swallowtail butterfly</name>
    <dbReference type="NCBI Taxonomy" id="66420"/>
    <lineage>
        <taxon>Eukaryota</taxon>
        <taxon>Metazoa</taxon>
        <taxon>Ecdysozoa</taxon>
        <taxon>Arthropoda</taxon>
        <taxon>Hexapoda</taxon>
        <taxon>Insecta</taxon>
        <taxon>Pterygota</taxon>
        <taxon>Neoptera</taxon>
        <taxon>Endopterygota</taxon>
        <taxon>Lepidoptera</taxon>
        <taxon>Glossata</taxon>
        <taxon>Ditrysia</taxon>
        <taxon>Papilionoidea</taxon>
        <taxon>Papilionidae</taxon>
        <taxon>Papilioninae</taxon>
        <taxon>Papilio</taxon>
    </lineage>
</organism>
<reference evidence="2" key="1">
    <citation type="submission" date="2025-08" db="UniProtKB">
        <authorList>
            <consortium name="RefSeq"/>
        </authorList>
    </citation>
    <scope>IDENTIFICATION</scope>
</reference>
<proteinExistence type="predicted"/>
<protein>
    <submittedName>
        <fullName evidence="2">Uncharacterized protein LOC106122270 isoform X1</fullName>
    </submittedName>
</protein>
<sequence>MSLTHVRYLVLVILSMYEIQLCVGQFFNTLPYPSIVAPAPLPFPKCVAADIPCLRRGLRTFFFLMEAGHMGMKPVDPAIINSVVVAMPEQGVSILLRNINVTGAKWTKLADRILNPFGTKSSVKFLSDLHVTGELTMSMAQLTTPFIATITMDMQEVESNITYTLSGQSNFNNDDYFIIGPERIAVRNSRIPTFFLQPDTEDTRIIELVLQTNQSILDHLANEVVVALMRNVVDNFRIFSSRVPIKHYYQYMQTNL</sequence>
<dbReference type="Proteomes" id="UP000694872">
    <property type="component" value="Unplaced"/>
</dbReference>
<keyword evidence="1" id="KW-0732">Signal</keyword>
<dbReference type="InterPro" id="IPR010562">
    <property type="entry name" value="Haemolymph_juvenile_hormone-bd"/>
</dbReference>
<dbReference type="AlphaFoldDB" id="A0AAJ7EE48"/>
<dbReference type="InterPro" id="IPR038606">
    <property type="entry name" value="To_sf"/>
</dbReference>
<name>A0AAJ7EE48_PAPXU</name>
<feature type="chain" id="PRO_5042501928" evidence="1">
    <location>
        <begin position="25"/>
        <end position="256"/>
    </location>
</feature>
<dbReference type="KEGG" id="pxu:106122270"/>
<dbReference type="Gene3D" id="3.15.10.30">
    <property type="entry name" value="Haemolymph juvenile hormone binding protein"/>
    <property type="match status" value="1"/>
</dbReference>